<dbReference type="FunFam" id="2.60.40.10:FF:000042">
    <property type="entry name" value="Filamin-B isoform B"/>
    <property type="match status" value="1"/>
</dbReference>
<dbReference type="InterPro" id="IPR014756">
    <property type="entry name" value="Ig_E-set"/>
</dbReference>
<reference evidence="4" key="3">
    <citation type="submission" date="2025-08" db="UniProtKB">
        <authorList>
            <consortium name="Ensembl"/>
        </authorList>
    </citation>
    <scope>IDENTIFICATION</scope>
</reference>
<dbReference type="eggNOG" id="KOG0518">
    <property type="taxonomic scope" value="Eukaryota"/>
</dbReference>
<feature type="repeat" description="Filamin" evidence="3">
    <location>
        <begin position="145"/>
        <end position="235"/>
    </location>
</feature>
<dbReference type="AlphaFoldDB" id="K7FM29"/>
<dbReference type="PROSITE" id="PS50194">
    <property type="entry name" value="FILAMIN_REPEAT"/>
    <property type="match status" value="2"/>
</dbReference>
<reference evidence="4" key="4">
    <citation type="submission" date="2025-09" db="UniProtKB">
        <authorList>
            <consortium name="Ensembl"/>
        </authorList>
    </citation>
    <scope>IDENTIFICATION</scope>
</reference>
<evidence type="ECO:0000256" key="3">
    <source>
        <dbReference type="PROSITE-ProRule" id="PRU00087"/>
    </source>
</evidence>
<dbReference type="InterPro" id="IPR001298">
    <property type="entry name" value="Filamin/ABP280_rpt"/>
</dbReference>
<dbReference type="GeneTree" id="ENSGT00940000153588"/>
<accession>K7FM29</accession>
<dbReference type="HOGENOM" id="CLU_1179899_0_0_1"/>
<reference evidence="5" key="1">
    <citation type="submission" date="2011-10" db="EMBL/GenBank/DDBJ databases">
        <authorList>
            <consortium name="Soft-shell Turtle Genome Consortium"/>
        </authorList>
    </citation>
    <scope>NUCLEOTIDE SEQUENCE [LARGE SCALE GENOMIC DNA]</scope>
    <source>
        <strain evidence="5">Daiwa-1</strain>
    </source>
</reference>
<comment type="similarity">
    <text evidence="1">Belongs to the filamin family.</text>
</comment>
<dbReference type="InterPro" id="IPR013783">
    <property type="entry name" value="Ig-like_fold"/>
</dbReference>
<dbReference type="EMBL" id="AGCU01144846">
    <property type="status" value="NOT_ANNOTATED_CDS"/>
    <property type="molecule type" value="Genomic_DNA"/>
</dbReference>
<dbReference type="EMBL" id="AGCU01144847">
    <property type="status" value="NOT_ANNOTATED_CDS"/>
    <property type="molecule type" value="Genomic_DNA"/>
</dbReference>
<reference evidence="5" key="2">
    <citation type="journal article" date="2013" name="Nat. Genet.">
        <title>The draft genomes of soft-shell turtle and green sea turtle yield insights into the development and evolution of the turtle-specific body plan.</title>
        <authorList>
            <person name="Wang Z."/>
            <person name="Pascual-Anaya J."/>
            <person name="Zadissa A."/>
            <person name="Li W."/>
            <person name="Niimura Y."/>
            <person name="Huang Z."/>
            <person name="Li C."/>
            <person name="White S."/>
            <person name="Xiong Z."/>
            <person name="Fang D."/>
            <person name="Wang B."/>
            <person name="Ming Y."/>
            <person name="Chen Y."/>
            <person name="Zheng Y."/>
            <person name="Kuraku S."/>
            <person name="Pignatelli M."/>
            <person name="Herrero J."/>
            <person name="Beal K."/>
            <person name="Nozawa M."/>
            <person name="Li Q."/>
            <person name="Wang J."/>
            <person name="Zhang H."/>
            <person name="Yu L."/>
            <person name="Shigenobu S."/>
            <person name="Wang J."/>
            <person name="Liu J."/>
            <person name="Flicek P."/>
            <person name="Searle S."/>
            <person name="Wang J."/>
            <person name="Kuratani S."/>
            <person name="Yin Y."/>
            <person name="Aken B."/>
            <person name="Zhang G."/>
            <person name="Irie N."/>
        </authorList>
    </citation>
    <scope>NUCLEOTIDE SEQUENCE [LARGE SCALE GENOMIC DNA]</scope>
    <source>
        <strain evidence="5">Daiwa-1</strain>
    </source>
</reference>
<dbReference type="Pfam" id="PF00630">
    <property type="entry name" value="Filamin"/>
    <property type="match status" value="2"/>
</dbReference>
<keyword evidence="5" id="KW-1185">Reference proteome</keyword>
<evidence type="ECO:0008006" key="6">
    <source>
        <dbReference type="Google" id="ProtNLM"/>
    </source>
</evidence>
<dbReference type="GO" id="GO:0030036">
    <property type="term" value="P:actin cytoskeleton organization"/>
    <property type="evidence" value="ECO:0007669"/>
    <property type="project" value="InterPro"/>
</dbReference>
<dbReference type="PANTHER" id="PTHR38537:SF5">
    <property type="entry name" value="FILAMIN-A"/>
    <property type="match status" value="1"/>
</dbReference>
<organism evidence="4 5">
    <name type="scientific">Pelodiscus sinensis</name>
    <name type="common">Chinese softshell turtle</name>
    <name type="synonym">Trionyx sinensis</name>
    <dbReference type="NCBI Taxonomy" id="13735"/>
    <lineage>
        <taxon>Eukaryota</taxon>
        <taxon>Metazoa</taxon>
        <taxon>Chordata</taxon>
        <taxon>Craniata</taxon>
        <taxon>Vertebrata</taxon>
        <taxon>Euteleostomi</taxon>
        <taxon>Archelosauria</taxon>
        <taxon>Testudinata</taxon>
        <taxon>Testudines</taxon>
        <taxon>Cryptodira</taxon>
        <taxon>Trionychia</taxon>
        <taxon>Trionychidae</taxon>
        <taxon>Pelodiscus</taxon>
    </lineage>
</organism>
<protein>
    <recommendedName>
        <fullName evidence="6">Filamin B</fullName>
    </recommendedName>
</protein>
<sequence length="235" mass="24515">MARTAWSTPPMRRVSWVPGCGGQGWGWNPAPLISLPLAGAPVPKSPFRVPVSEGCDPSRVRVHGPGLQSGTTNQPNRFTVETRGAGTGGLGLAVEGPSEAKMTCTDNKDGSCSVEYVPYEPGTYSLNVTYGGRQVPGSPFQVPVQEVVDSSKVVCAGPGLMPGVVRASVPQSFSVDTSQAGVAPLQVKVQGPKGVLEPVDVVSSADGTQTVTYVPSREGPYSIAVHYGDQEVPRR</sequence>
<dbReference type="InterPro" id="IPR017868">
    <property type="entry name" value="Filamin/ABP280_repeat-like"/>
</dbReference>
<proteinExistence type="inferred from homology"/>
<dbReference type="Proteomes" id="UP000007267">
    <property type="component" value="Unassembled WGS sequence"/>
</dbReference>
<dbReference type="GO" id="GO:0051015">
    <property type="term" value="F:actin filament binding"/>
    <property type="evidence" value="ECO:0007669"/>
    <property type="project" value="InterPro"/>
</dbReference>
<evidence type="ECO:0000313" key="5">
    <source>
        <dbReference type="Proteomes" id="UP000007267"/>
    </source>
</evidence>
<dbReference type="InterPro" id="IPR044801">
    <property type="entry name" value="Filamin"/>
</dbReference>
<dbReference type="STRING" id="13735.ENSPSIP00000009089"/>
<dbReference type="PANTHER" id="PTHR38537">
    <property type="entry name" value="JITTERBUG, ISOFORM N"/>
    <property type="match status" value="1"/>
</dbReference>
<dbReference type="SUPFAM" id="SSF81296">
    <property type="entry name" value="E set domains"/>
    <property type="match status" value="2"/>
</dbReference>
<keyword evidence="2" id="KW-0677">Repeat</keyword>
<feature type="repeat" description="Filamin" evidence="3">
    <location>
        <begin position="52"/>
        <end position="144"/>
    </location>
</feature>
<dbReference type="SMART" id="SM00557">
    <property type="entry name" value="IG_FLMN"/>
    <property type="match status" value="2"/>
</dbReference>
<evidence type="ECO:0000256" key="2">
    <source>
        <dbReference type="ARBA" id="ARBA00022737"/>
    </source>
</evidence>
<name>K7FM29_PELSI</name>
<dbReference type="OMA" id="AGMENKF"/>
<evidence type="ECO:0000256" key="1">
    <source>
        <dbReference type="ARBA" id="ARBA00009238"/>
    </source>
</evidence>
<dbReference type="Ensembl" id="ENSPSIT00000009135.1">
    <property type="protein sequence ID" value="ENSPSIP00000009089.1"/>
    <property type="gene ID" value="ENSPSIG00000008293.1"/>
</dbReference>
<evidence type="ECO:0000313" key="4">
    <source>
        <dbReference type="Ensembl" id="ENSPSIP00000009089.1"/>
    </source>
</evidence>
<dbReference type="Gene3D" id="2.60.40.10">
    <property type="entry name" value="Immunoglobulins"/>
    <property type="match status" value="3"/>
</dbReference>